<evidence type="ECO:0000256" key="16">
    <source>
        <dbReference type="ARBA" id="ARBA00051243"/>
    </source>
</evidence>
<name>A0A0P5KX94_9CRUS</name>
<evidence type="ECO:0000256" key="6">
    <source>
        <dbReference type="ARBA" id="ARBA00022741"/>
    </source>
</evidence>
<feature type="binding site" evidence="18">
    <location>
        <position position="788"/>
    </location>
    <ligand>
        <name>ATP</name>
        <dbReference type="ChEBI" id="CHEBI:30616"/>
    </ligand>
</feature>
<evidence type="ECO:0000256" key="17">
    <source>
        <dbReference type="PIRSR" id="PIRSR000615-1"/>
    </source>
</evidence>
<evidence type="ECO:0000256" key="19">
    <source>
        <dbReference type="PIRSR" id="PIRSR000615-3"/>
    </source>
</evidence>
<dbReference type="GO" id="GO:0007169">
    <property type="term" value="P:cell surface receptor protein tyrosine kinase signaling pathway"/>
    <property type="evidence" value="ECO:0007669"/>
    <property type="project" value="InterPro"/>
</dbReference>
<keyword evidence="5" id="KW-0812">Transmembrane</keyword>
<accession>A0A0P5KX94</accession>
<evidence type="ECO:0000256" key="15">
    <source>
        <dbReference type="ARBA" id="ARBA00023319"/>
    </source>
</evidence>
<comment type="catalytic activity">
    <reaction evidence="16">
        <text>L-tyrosyl-[protein] + ATP = O-phospho-L-tyrosyl-[protein] + ADP + H(+)</text>
        <dbReference type="Rhea" id="RHEA:10596"/>
        <dbReference type="Rhea" id="RHEA-COMP:10136"/>
        <dbReference type="Rhea" id="RHEA-COMP:20101"/>
        <dbReference type="ChEBI" id="CHEBI:15378"/>
        <dbReference type="ChEBI" id="CHEBI:30616"/>
        <dbReference type="ChEBI" id="CHEBI:46858"/>
        <dbReference type="ChEBI" id="CHEBI:61978"/>
        <dbReference type="ChEBI" id="CHEBI:456216"/>
        <dbReference type="EC" id="2.7.10.1"/>
    </reaction>
</comment>
<evidence type="ECO:0000256" key="1">
    <source>
        <dbReference type="ARBA" id="ARBA00004479"/>
    </source>
</evidence>
<dbReference type="InterPro" id="IPR001824">
    <property type="entry name" value="Tyr_kinase_rcpt_3_CS"/>
</dbReference>
<proteinExistence type="predicted"/>
<dbReference type="Gene3D" id="1.10.510.10">
    <property type="entry name" value="Transferase(Phosphotransferase) domain 1"/>
    <property type="match status" value="1"/>
</dbReference>
<keyword evidence="7" id="KW-0418">Kinase</keyword>
<keyword evidence="19" id="KW-0479">Metal-binding</keyword>
<dbReference type="SMART" id="SM00409">
    <property type="entry name" value="IG"/>
    <property type="match status" value="4"/>
</dbReference>
<dbReference type="AlphaFoldDB" id="A0A0P5KX94"/>
<dbReference type="GO" id="GO:0004714">
    <property type="term" value="F:transmembrane receptor protein tyrosine kinase activity"/>
    <property type="evidence" value="ECO:0007669"/>
    <property type="project" value="UniProtKB-EC"/>
</dbReference>
<dbReference type="Gene3D" id="2.60.40.10">
    <property type="entry name" value="Immunoglobulins"/>
    <property type="match status" value="3"/>
</dbReference>
<keyword evidence="11" id="KW-0829">Tyrosine-protein kinase</keyword>
<dbReference type="Pfam" id="PF13927">
    <property type="entry name" value="Ig_3"/>
    <property type="match status" value="1"/>
</dbReference>
<evidence type="ECO:0000256" key="14">
    <source>
        <dbReference type="ARBA" id="ARBA00023180"/>
    </source>
</evidence>
<dbReference type="PROSITE" id="PS00109">
    <property type="entry name" value="PROTEIN_KINASE_TYR"/>
    <property type="match status" value="1"/>
</dbReference>
<comment type="subcellular location">
    <subcellularLocation>
        <location evidence="1">Membrane</location>
        <topology evidence="1">Single-pass type I membrane protein</topology>
    </subcellularLocation>
</comment>
<dbReference type="InterPro" id="IPR000719">
    <property type="entry name" value="Prot_kinase_dom"/>
</dbReference>
<evidence type="ECO:0000313" key="21">
    <source>
        <dbReference type="EMBL" id="JAN32890.1"/>
    </source>
</evidence>
<sequence length="996" mass="111644">MAIAMAVNGMLLRRLNTAGFFPWVISILQVFSVVVLISNTYGQVNELNKNNGIMLPNVAERIVKAGDNLTITCMFIHTTDIEWTLPKDPSAATSKRMERIVREAVFQNDTHVSSTITLTKATAKDTGFYGCFLPQFPELRVKQYIYVYNRRDLVFLSDDLGKFTLTNGKRADIPCKPTHPDVRVSLKRWNSFTVEPLSKEETQIDLLSGPNWILDVQSGLTLNQATLNDYGRYECVGKLGNSTSKVFFNIVMNGIELTRNGSDPVLEGSNVTLVCRSYLATTPPQWAYYQKVNDTEELVPINEQDPPSDFAIDIVTQNKTAQGELPSLRNYKSLLVMTNISKRFPTKFRCRTRGLGDNSVTTSALFANTAPMHSFTIIKPVVPFIVDPENSTVLLVLGRETSLRCDGYGVPVSTFQWLKDGQILAQNRLILSTGNSTVLTLQGTTGDNGSYACRLSNNITQSYKYFDVKFTDESQMSIALVSTVSVVVVILIVMLGTGIKLYQDKKQNFFPGAQALLRGNQREIDQQLGLDEQVEILPYDKRWEFPRHRLKLGVQLGAGCFGRVVKAQAIGVKDCEDTVKTVAVKMVRSQTNATALEALISELKIMIYLGAHLNVVNLLGACTKSIVKGELLVIVEYCRFGNLQTYLVKHRNHFINQVDEFGNFLTDAEMQEICKMSGKTMESMNDCTAVNLNEMEMTAQHSAHLNNECSVPVAEANRSNEASAADGLEHGDDERPQSMWVCQQDPETARTHQSSICTADLISWSFQIARGMDYLASKKVIHGDLAARNVLLADNGVAKIADFGMSRKMYYKGNYKQSGQGLMPVKWMAIESLTDRVFSTQSDVWSYGVFVWELFTLGKVPYPGMEANHELIRQLEKGYRMEKPDFAPNYFGEIMTSCWKMDPKERPTFSQIEELVCSQMESTVCANYFNLNESNEKCNREKVEPLATEPLGLVQLLDRDGKLRKSKSFPLSRGNAVSIFSQIRRGWSLNEHFIIG</sequence>
<dbReference type="OrthoDB" id="6346038at2759"/>
<dbReference type="GO" id="GO:0005886">
    <property type="term" value="C:plasma membrane"/>
    <property type="evidence" value="ECO:0007669"/>
    <property type="project" value="TreeGrafter"/>
</dbReference>
<dbReference type="PROSITE" id="PS50011">
    <property type="entry name" value="PROTEIN_KINASE_DOM"/>
    <property type="match status" value="1"/>
</dbReference>
<dbReference type="PANTHER" id="PTHR24416">
    <property type="entry name" value="TYROSINE-PROTEIN KINASE RECEPTOR"/>
    <property type="match status" value="1"/>
</dbReference>
<keyword evidence="15" id="KW-0393">Immunoglobulin domain</keyword>
<evidence type="ECO:0000256" key="20">
    <source>
        <dbReference type="PIRSR" id="PIRSR000615-4"/>
    </source>
</evidence>
<dbReference type="FunFam" id="1.10.510.10:FF:000373">
    <property type="entry name" value="Receptor protein-tyrosine kinase"/>
    <property type="match status" value="1"/>
</dbReference>
<dbReference type="InterPro" id="IPR001245">
    <property type="entry name" value="Ser-Thr/Tyr_kinase_cat_dom"/>
</dbReference>
<feature type="active site" description="Proton acceptor" evidence="17">
    <location>
        <position position="784"/>
    </location>
</feature>
<dbReference type="CDD" id="cd00096">
    <property type="entry name" value="Ig"/>
    <property type="match status" value="1"/>
</dbReference>
<dbReference type="PIRSF" id="PIRSF000615">
    <property type="entry name" value="TyrPK_CSF1-R"/>
    <property type="match status" value="1"/>
</dbReference>
<dbReference type="PROSITE" id="PS00107">
    <property type="entry name" value="PROTEIN_KINASE_ATP"/>
    <property type="match status" value="1"/>
</dbReference>
<dbReference type="SUPFAM" id="SSF56112">
    <property type="entry name" value="Protein kinase-like (PK-like)"/>
    <property type="match status" value="1"/>
</dbReference>
<protein>
    <recommendedName>
        <fullName evidence="2">receptor protein-tyrosine kinase</fullName>
        <ecNumber evidence="2">2.7.10.1</ecNumber>
    </recommendedName>
</protein>
<evidence type="ECO:0000256" key="2">
    <source>
        <dbReference type="ARBA" id="ARBA00011902"/>
    </source>
</evidence>
<keyword evidence="10" id="KW-0472">Membrane</keyword>
<dbReference type="GO" id="GO:0005524">
    <property type="term" value="F:ATP binding"/>
    <property type="evidence" value="ECO:0007669"/>
    <property type="project" value="UniProtKB-UniRule"/>
</dbReference>
<dbReference type="EC" id="2.7.10.1" evidence="2"/>
<dbReference type="InterPro" id="IPR003598">
    <property type="entry name" value="Ig_sub2"/>
</dbReference>
<evidence type="ECO:0000256" key="18">
    <source>
        <dbReference type="PIRSR" id="PIRSR000615-2"/>
    </source>
</evidence>
<evidence type="ECO:0000256" key="13">
    <source>
        <dbReference type="ARBA" id="ARBA00023170"/>
    </source>
</evidence>
<keyword evidence="9" id="KW-1133">Transmembrane helix</keyword>
<keyword evidence="14" id="KW-0325">Glycoprotein</keyword>
<dbReference type="PROSITE" id="PS50835">
    <property type="entry name" value="IG_LIKE"/>
    <property type="match status" value="2"/>
</dbReference>
<dbReference type="InterPro" id="IPR011009">
    <property type="entry name" value="Kinase-like_dom_sf"/>
</dbReference>
<keyword evidence="13" id="KW-0675">Receptor</keyword>
<dbReference type="InterPro" id="IPR036179">
    <property type="entry name" value="Ig-like_dom_sf"/>
</dbReference>
<evidence type="ECO:0000256" key="10">
    <source>
        <dbReference type="ARBA" id="ARBA00023136"/>
    </source>
</evidence>
<dbReference type="SUPFAM" id="SSF48726">
    <property type="entry name" value="Immunoglobulin"/>
    <property type="match status" value="3"/>
</dbReference>
<keyword evidence="4" id="KW-0808">Transferase</keyword>
<evidence type="ECO:0000256" key="12">
    <source>
        <dbReference type="ARBA" id="ARBA00023157"/>
    </source>
</evidence>
<feature type="binding site" evidence="19">
    <location>
        <position position="789"/>
    </location>
    <ligand>
        <name>Mg(2+)</name>
        <dbReference type="ChEBI" id="CHEBI:18420"/>
    </ligand>
</feature>
<evidence type="ECO:0000256" key="11">
    <source>
        <dbReference type="ARBA" id="ARBA00023137"/>
    </source>
</evidence>
<feature type="binding site" evidence="18">
    <location>
        <begin position="557"/>
        <end position="564"/>
    </location>
    <ligand>
        <name>ATP</name>
        <dbReference type="ChEBI" id="CHEBI:30616"/>
    </ligand>
</feature>
<dbReference type="GO" id="GO:0046872">
    <property type="term" value="F:metal ion binding"/>
    <property type="evidence" value="ECO:0007669"/>
    <property type="project" value="UniProtKB-KW"/>
</dbReference>
<dbReference type="Gene3D" id="3.30.200.20">
    <property type="entry name" value="Phosphorylase Kinase, domain 1"/>
    <property type="match status" value="1"/>
</dbReference>
<feature type="binding site" evidence="18">
    <location>
        <position position="585"/>
    </location>
    <ligand>
        <name>ATP</name>
        <dbReference type="ChEBI" id="CHEBI:30616"/>
    </ligand>
</feature>
<dbReference type="PANTHER" id="PTHR24416:SF600">
    <property type="entry name" value="PDGF- AND VEGF-RECEPTOR RELATED, ISOFORM J"/>
    <property type="match status" value="1"/>
</dbReference>
<keyword evidence="3" id="KW-0597">Phosphoprotein</keyword>
<dbReference type="Pfam" id="PF07714">
    <property type="entry name" value="PK_Tyr_Ser-Thr"/>
    <property type="match status" value="1"/>
</dbReference>
<dbReference type="InterPro" id="IPR007110">
    <property type="entry name" value="Ig-like_dom"/>
</dbReference>
<dbReference type="InterPro" id="IPR008266">
    <property type="entry name" value="Tyr_kinase_AS"/>
</dbReference>
<keyword evidence="8 18" id="KW-0067">ATP-binding</keyword>
<evidence type="ECO:0000256" key="9">
    <source>
        <dbReference type="ARBA" id="ARBA00022989"/>
    </source>
</evidence>
<evidence type="ECO:0000256" key="4">
    <source>
        <dbReference type="ARBA" id="ARBA00022679"/>
    </source>
</evidence>
<keyword evidence="19" id="KW-0460">Magnesium</keyword>
<dbReference type="InterPro" id="IPR050122">
    <property type="entry name" value="RTK"/>
</dbReference>
<feature type="site" description="Important for interaction with phosphotyrosine-binding proteins" evidence="20">
    <location>
        <position position="928"/>
    </location>
</feature>
<evidence type="ECO:0000256" key="8">
    <source>
        <dbReference type="ARBA" id="ARBA00022840"/>
    </source>
</evidence>
<evidence type="ECO:0000256" key="5">
    <source>
        <dbReference type="ARBA" id="ARBA00022692"/>
    </source>
</evidence>
<dbReference type="InterPro" id="IPR003599">
    <property type="entry name" value="Ig_sub"/>
</dbReference>
<keyword evidence="6 18" id="KW-0547">Nucleotide-binding</keyword>
<organism evidence="21">
    <name type="scientific">Daphnia magna</name>
    <dbReference type="NCBI Taxonomy" id="35525"/>
    <lineage>
        <taxon>Eukaryota</taxon>
        <taxon>Metazoa</taxon>
        <taxon>Ecdysozoa</taxon>
        <taxon>Arthropoda</taxon>
        <taxon>Crustacea</taxon>
        <taxon>Branchiopoda</taxon>
        <taxon>Diplostraca</taxon>
        <taxon>Cladocera</taxon>
        <taxon>Anomopoda</taxon>
        <taxon>Daphniidae</taxon>
        <taxon>Daphnia</taxon>
    </lineage>
</organism>
<evidence type="ECO:0000256" key="3">
    <source>
        <dbReference type="ARBA" id="ARBA00022553"/>
    </source>
</evidence>
<dbReference type="InterPro" id="IPR017441">
    <property type="entry name" value="Protein_kinase_ATP_BS"/>
</dbReference>
<feature type="binding site" evidence="19">
    <location>
        <position position="802"/>
    </location>
    <ligand>
        <name>Mg(2+)</name>
        <dbReference type="ChEBI" id="CHEBI:18420"/>
    </ligand>
</feature>
<dbReference type="FunFam" id="3.30.200.20:FF:001298">
    <property type="entry name" value="Uncharacterized protein"/>
    <property type="match status" value="1"/>
</dbReference>
<keyword evidence="12" id="KW-1015">Disulfide bond</keyword>
<dbReference type="InterPro" id="IPR013783">
    <property type="entry name" value="Ig-like_fold"/>
</dbReference>
<dbReference type="SMART" id="SM00408">
    <property type="entry name" value="IGc2"/>
    <property type="match status" value="2"/>
</dbReference>
<evidence type="ECO:0000256" key="7">
    <source>
        <dbReference type="ARBA" id="ARBA00022777"/>
    </source>
</evidence>
<dbReference type="GO" id="GO:0043235">
    <property type="term" value="C:receptor complex"/>
    <property type="evidence" value="ECO:0007669"/>
    <property type="project" value="TreeGrafter"/>
</dbReference>
<dbReference type="EMBL" id="GDIQ01061847">
    <property type="protein sequence ID" value="JAN32890.1"/>
    <property type="molecule type" value="Transcribed_RNA"/>
</dbReference>
<reference evidence="21" key="1">
    <citation type="submission" date="2015-10" db="EMBL/GenBank/DDBJ databases">
        <title>EvidentialGene: Evidence-directed Construction of Complete mRNA Transcriptomes without Genomes.</title>
        <authorList>
            <person name="Gilbert D.G."/>
        </authorList>
    </citation>
    <scope>NUCLEOTIDE SEQUENCE</scope>
</reference>
<dbReference type="PROSITE" id="PS00240">
    <property type="entry name" value="RECEPTOR_TYR_KIN_III"/>
    <property type="match status" value="1"/>
</dbReference>